<sequence>MQEMNYILNNDRVKTRSTFLTWLFFNKSTRKLCLSSIETLREDLDKLVYLQEKADAARDLNSFLRIADVVYGMTTLWNLIVKYGYCNRRLTYKEILDLKVIMKVIEKMISEVV</sequence>
<protein>
    <submittedName>
        <fullName evidence="1">Uncharacterized protein</fullName>
    </submittedName>
</protein>
<accession>A0A8S5LSH6</accession>
<proteinExistence type="predicted"/>
<reference evidence="1" key="1">
    <citation type="journal article" date="2021" name="Proc. Natl. Acad. Sci. U.S.A.">
        <title>A Catalog of Tens of Thousands of Viruses from Human Metagenomes Reveals Hidden Associations with Chronic Diseases.</title>
        <authorList>
            <person name="Tisza M.J."/>
            <person name="Buck C.B."/>
        </authorList>
    </citation>
    <scope>NUCLEOTIDE SEQUENCE</scope>
    <source>
        <strain evidence="1">CtYBm1</strain>
    </source>
</reference>
<organism evidence="1">
    <name type="scientific">Siphoviridae sp. ctYBm1</name>
    <dbReference type="NCBI Taxonomy" id="2826374"/>
    <lineage>
        <taxon>Viruses</taxon>
        <taxon>Duplodnaviria</taxon>
        <taxon>Heunggongvirae</taxon>
        <taxon>Uroviricota</taxon>
        <taxon>Caudoviricetes</taxon>
    </lineage>
</organism>
<evidence type="ECO:0000313" key="1">
    <source>
        <dbReference type="EMBL" id="DAD72816.1"/>
    </source>
</evidence>
<dbReference type="EMBL" id="BK014726">
    <property type="protein sequence ID" value="DAD72816.1"/>
    <property type="molecule type" value="Genomic_DNA"/>
</dbReference>
<name>A0A8S5LSH6_9CAUD</name>